<accession>D8M0N7</accession>
<evidence type="ECO:0000256" key="8">
    <source>
        <dbReference type="ARBA" id="ARBA00024677"/>
    </source>
</evidence>
<comment type="subcellular location">
    <subcellularLocation>
        <location evidence="1">Cytoplasm</location>
    </subcellularLocation>
</comment>
<evidence type="ECO:0000256" key="1">
    <source>
        <dbReference type="ARBA" id="ARBA00004496"/>
    </source>
</evidence>
<dbReference type="GO" id="GO:0140662">
    <property type="term" value="F:ATP-dependent protein folding chaperone"/>
    <property type="evidence" value="ECO:0007669"/>
    <property type="project" value="InterPro"/>
</dbReference>
<evidence type="ECO:0000256" key="6">
    <source>
        <dbReference type="ARBA" id="ARBA00022840"/>
    </source>
</evidence>
<dbReference type="GO" id="GO:0016887">
    <property type="term" value="F:ATP hydrolysis activity"/>
    <property type="evidence" value="ECO:0007669"/>
    <property type="project" value="InterPro"/>
</dbReference>
<evidence type="ECO:0000256" key="9">
    <source>
        <dbReference type="ARBA" id="ARBA00033237"/>
    </source>
</evidence>
<evidence type="ECO:0000256" key="3">
    <source>
        <dbReference type="ARBA" id="ARBA00011531"/>
    </source>
</evidence>
<evidence type="ECO:0000256" key="5">
    <source>
        <dbReference type="ARBA" id="ARBA00022741"/>
    </source>
</evidence>
<dbReference type="PRINTS" id="PR00304">
    <property type="entry name" value="TCOMPLEXTCP1"/>
</dbReference>
<evidence type="ECO:0000256" key="10">
    <source>
        <dbReference type="RuleBase" id="RU004187"/>
    </source>
</evidence>
<dbReference type="GO" id="GO:0005524">
    <property type="term" value="F:ATP binding"/>
    <property type="evidence" value="ECO:0007669"/>
    <property type="project" value="UniProtKB-KW"/>
</dbReference>
<dbReference type="AlphaFoldDB" id="D8M0N7"/>
<dbReference type="GO" id="GO:0051082">
    <property type="term" value="F:unfolded protein binding"/>
    <property type="evidence" value="ECO:0007669"/>
    <property type="project" value="InterPro"/>
</dbReference>
<dbReference type="PANTHER" id="PTHR11353">
    <property type="entry name" value="CHAPERONIN"/>
    <property type="match status" value="1"/>
</dbReference>
<evidence type="ECO:0000256" key="2">
    <source>
        <dbReference type="ARBA" id="ARBA00008020"/>
    </source>
</evidence>
<dbReference type="Pfam" id="PF00118">
    <property type="entry name" value="Cpn60_TCP1"/>
    <property type="match status" value="1"/>
</dbReference>
<name>D8M0N7_BLAHO</name>
<dbReference type="OrthoDB" id="10248520at2759"/>
<dbReference type="SUPFAM" id="SSF48592">
    <property type="entry name" value="GroEL equatorial domain-like"/>
    <property type="match status" value="1"/>
</dbReference>
<comment type="function">
    <text evidence="8">Molecular chaperone; assists the folding of proteins upon ATP hydrolysis. Known to play a role, in vitro, in the folding of actin and tubulin.</text>
</comment>
<dbReference type="PROSITE" id="PS00995">
    <property type="entry name" value="TCP1_3"/>
    <property type="match status" value="1"/>
</dbReference>
<dbReference type="EMBL" id="FN668643">
    <property type="protein sequence ID" value="CBK21626.2"/>
    <property type="molecule type" value="Genomic_DNA"/>
</dbReference>
<gene>
    <name evidence="11" type="ORF">GSBLH_T00001764001</name>
</gene>
<dbReference type="InterPro" id="IPR027409">
    <property type="entry name" value="GroEL-like_apical_dom_sf"/>
</dbReference>
<keyword evidence="5 10" id="KW-0547">Nucleotide-binding</keyword>
<keyword evidence="6 10" id="KW-0067">ATP-binding</keyword>
<dbReference type="SUPFAM" id="SSF54849">
    <property type="entry name" value="GroEL-intermediate domain like"/>
    <property type="match status" value="1"/>
</dbReference>
<dbReference type="PROSITE" id="PS00751">
    <property type="entry name" value="TCP1_2"/>
    <property type="match status" value="1"/>
</dbReference>
<dbReference type="GeneID" id="24918993"/>
<dbReference type="SUPFAM" id="SSF53300">
    <property type="entry name" value="vWA-like"/>
    <property type="match status" value="1"/>
</dbReference>
<dbReference type="RefSeq" id="XP_012895674.1">
    <property type="nucleotide sequence ID" value="XM_013040220.1"/>
</dbReference>
<dbReference type="SUPFAM" id="SSF52029">
    <property type="entry name" value="GroEL apical domain-like"/>
    <property type="match status" value="1"/>
</dbReference>
<dbReference type="Proteomes" id="UP000008312">
    <property type="component" value="Unassembled WGS sequence"/>
</dbReference>
<dbReference type="Gene3D" id="3.50.7.10">
    <property type="entry name" value="GroEL"/>
    <property type="match status" value="1"/>
</dbReference>
<dbReference type="Gene3D" id="3.30.260.10">
    <property type="entry name" value="TCP-1-like chaperonin intermediate domain"/>
    <property type="match status" value="1"/>
</dbReference>
<reference evidence="11" key="1">
    <citation type="submission" date="2010-02" db="EMBL/GenBank/DDBJ databases">
        <title>Sequencing and annotation of the Blastocystis hominis genome.</title>
        <authorList>
            <person name="Wincker P."/>
        </authorList>
    </citation>
    <scope>NUCLEOTIDE SEQUENCE</scope>
    <source>
        <strain evidence="11">Singapore isolate B</strain>
    </source>
</reference>
<keyword evidence="12" id="KW-1185">Reference proteome</keyword>
<dbReference type="InterPro" id="IPR012716">
    <property type="entry name" value="Chap_CCT_beta"/>
</dbReference>
<dbReference type="InterPro" id="IPR027413">
    <property type="entry name" value="GROEL-like_equatorial_sf"/>
</dbReference>
<keyword evidence="4" id="KW-0963">Cytoplasm</keyword>
<comment type="subunit">
    <text evidence="3">Heterooligomeric complex of about 850 to 900 kDa that forms two stacked rings, 12 to 16 nm in diameter.</text>
</comment>
<dbReference type="NCBIfam" id="TIGR02341">
    <property type="entry name" value="chap_CCT_beta"/>
    <property type="match status" value="1"/>
</dbReference>
<evidence type="ECO:0000256" key="7">
    <source>
        <dbReference type="ARBA" id="ARBA00023186"/>
    </source>
</evidence>
<dbReference type="InterPro" id="IPR002423">
    <property type="entry name" value="Cpn60/GroEL/TCP-1"/>
</dbReference>
<dbReference type="GO" id="GO:0005832">
    <property type="term" value="C:chaperonin-containing T-complex"/>
    <property type="evidence" value="ECO:0007669"/>
    <property type="project" value="InterPro"/>
</dbReference>
<dbReference type="FunCoup" id="D8M0N7">
    <property type="interactions" value="667"/>
</dbReference>
<evidence type="ECO:0000256" key="4">
    <source>
        <dbReference type="ARBA" id="ARBA00022490"/>
    </source>
</evidence>
<dbReference type="PROSITE" id="PS00750">
    <property type="entry name" value="TCP1_1"/>
    <property type="match status" value="1"/>
</dbReference>
<dbReference type="InterPro" id="IPR036465">
    <property type="entry name" value="vWFA_dom_sf"/>
</dbReference>
<dbReference type="Gene3D" id="1.10.560.10">
    <property type="entry name" value="GroEL-like equatorial domain"/>
    <property type="match status" value="1"/>
</dbReference>
<protein>
    <recommendedName>
        <fullName evidence="9">CCT-beta</fullName>
    </recommendedName>
</protein>
<organism evidence="11">
    <name type="scientific">Blastocystis hominis</name>
    <dbReference type="NCBI Taxonomy" id="12968"/>
    <lineage>
        <taxon>Eukaryota</taxon>
        <taxon>Sar</taxon>
        <taxon>Stramenopiles</taxon>
        <taxon>Bigyra</taxon>
        <taxon>Opalozoa</taxon>
        <taxon>Opalinata</taxon>
        <taxon>Blastocystidae</taxon>
        <taxon>Blastocystis</taxon>
    </lineage>
</organism>
<dbReference type="FunFam" id="1.10.560.10:FF:000017">
    <property type="entry name" value="T-complex protein 1 subunit eta"/>
    <property type="match status" value="1"/>
</dbReference>
<sequence>MKLGKNKNSGGLIGKGFDIHYAFDYKSAIKELMSGKYRMTFITCSPGDGIMAKKCDNNNDQYADAFVSCVHEFNRRGGGVFWFLENFPFTYEADLYFKTFYGFEAVGDKNKTIQGGKKMIRVKNETPRAGQFITIGGKIMDYYNLSRLDFGIVSIFEGRTLCTLNEKSFVDNGFRIYARESEGNASIMVREKQEGMLGGRMIIDTAASKLFWEFTEEGTARWISNAAVWLCNTEEFEECLLFDFNVTSGIKMEGFSLPRLKPMSKRESDYGKISRKQIKFCLSIVMDTTGSMSPYIKATKENIIKILQEIKKVEKEHHLLESAIVGQVVQYKDFRDSLTGELEEYITNDFDRLKQKLASFKASGGGDTLITQGANARLDSFVGATAVADLLKSTLGPKGMDKIIQNVTVTNGSLLLTNDGATILKSINVDNPAAKVLCDLARIQDQEVGDGTTSVVVFAGELLREAEKLIDSKIHPMVILDGWRLAQNAAREALEASAVDHSGNADLFYEDLLNIARTTLSSKLVNRDKDHFARLAVDAVLRIRESGNLDYIQILQKPGGSLQDSFLEEGFLLEKSFGVGQKHEWVHPKILVANTSMDSDKIKINSTRVRVDSIAKVGEIEEAEKAKMRAKVNRILAHGMDVFISRQLIYNYPEQLLTDAGKGSIEHADFEGVERLAAVLGADIVSTFDSPESVRLGECEKIEEVMIGEDKVLRFSGCKGGAACTIVLRGASSHLLEEAERSLHDALAILQQTLRHPERTLGGGCAEMAMAEAVDRLEPQVSGKKALAVAAFARALRQIPTILANNAGLDGVELTAQLRAAHHGGAKNAGLDIEGRGIGDMEALGIYESLQLKRQVLLSATEAAEMIVRVDEVIKSAPRERMPDAGRH</sequence>
<keyword evidence="7 10" id="KW-0143">Chaperone</keyword>
<dbReference type="FunFam" id="3.50.7.10:FF:000002">
    <property type="entry name" value="T-complex protein 1 subunit beta"/>
    <property type="match status" value="1"/>
</dbReference>
<dbReference type="CDD" id="cd03336">
    <property type="entry name" value="TCP1_beta"/>
    <property type="match status" value="1"/>
</dbReference>
<dbReference type="Gene3D" id="3.40.50.410">
    <property type="entry name" value="von Willebrand factor, type A domain"/>
    <property type="match status" value="1"/>
</dbReference>
<evidence type="ECO:0000313" key="11">
    <source>
        <dbReference type="EMBL" id="CBK21626.2"/>
    </source>
</evidence>
<dbReference type="InterPro" id="IPR017998">
    <property type="entry name" value="Chaperone_TCP-1"/>
</dbReference>
<comment type="similarity">
    <text evidence="2 10">Belongs to the TCP-1 chaperonin family.</text>
</comment>
<dbReference type="InterPro" id="IPR002194">
    <property type="entry name" value="Chaperonin_TCP-1_CS"/>
</dbReference>
<proteinExistence type="inferred from homology"/>
<dbReference type="InterPro" id="IPR027410">
    <property type="entry name" value="TCP-1-like_intermed_sf"/>
</dbReference>
<evidence type="ECO:0000313" key="12">
    <source>
        <dbReference type="Proteomes" id="UP000008312"/>
    </source>
</evidence>
<dbReference type="InParanoid" id="D8M0N7"/>